<dbReference type="Pfam" id="PF14226">
    <property type="entry name" value="DIOX_N"/>
    <property type="match status" value="1"/>
</dbReference>
<keyword evidence="5" id="KW-1185">Reference proteome</keyword>
<dbReference type="Proteomes" id="UP001244011">
    <property type="component" value="Unassembled WGS sequence"/>
</dbReference>
<keyword evidence="2" id="KW-0479">Metal-binding</keyword>
<dbReference type="GO" id="GO:0044283">
    <property type="term" value="P:small molecule biosynthetic process"/>
    <property type="evidence" value="ECO:0007669"/>
    <property type="project" value="UniProtKB-ARBA"/>
</dbReference>
<dbReference type="PROSITE" id="PS51471">
    <property type="entry name" value="FE2OG_OXY"/>
    <property type="match status" value="1"/>
</dbReference>
<dbReference type="PANTHER" id="PTHR47990">
    <property type="entry name" value="2-OXOGLUTARATE (2OG) AND FE(II)-DEPENDENT OXYGENASE SUPERFAMILY PROTEIN-RELATED"/>
    <property type="match status" value="1"/>
</dbReference>
<dbReference type="Pfam" id="PF03171">
    <property type="entry name" value="2OG-FeII_Oxy"/>
    <property type="match status" value="1"/>
</dbReference>
<name>A0AAJ0BRS1_9PEZI</name>
<dbReference type="InterPro" id="IPR026992">
    <property type="entry name" value="DIOX_N"/>
</dbReference>
<evidence type="ECO:0000256" key="1">
    <source>
        <dbReference type="ARBA" id="ARBA00008056"/>
    </source>
</evidence>
<comment type="similarity">
    <text evidence="1 2">Belongs to the iron/ascorbate-dependent oxidoreductase family.</text>
</comment>
<keyword evidence="2" id="KW-0408">Iron</keyword>
<dbReference type="InterPro" id="IPR050231">
    <property type="entry name" value="Iron_ascorbate_oxido_reductase"/>
</dbReference>
<gene>
    <name evidence="4" type="ORF">QBC33DRAFT_460250</name>
</gene>
<dbReference type="EMBL" id="MU839031">
    <property type="protein sequence ID" value="KAK1763045.1"/>
    <property type="molecule type" value="Genomic_DNA"/>
</dbReference>
<comment type="caution">
    <text evidence="4">The sequence shown here is derived from an EMBL/GenBank/DDBJ whole genome shotgun (WGS) entry which is preliminary data.</text>
</comment>
<proteinExistence type="inferred from homology"/>
<keyword evidence="2" id="KW-0560">Oxidoreductase</keyword>
<sequence>MADTSKTALPLVDFARLRSAETRDEELAKLRHALFTIGFLYLVNSGLEETAAELHGSLPGLFALPAEKKQAVAMLNSPSFLGYTQLGAEMTAGGTDMREARKPIPQRIKIQFDIGTATEDAWKEGAPTWTKMEGTSQYPDYPGFKPLVGEYLRRMTDLSTEFLEAVAESLSLLRGTFDPFLGRMHRLKLIRYPPAAAGSVGVGPHKDSTGLFTFLSQDSVGGLQVLSKSGEWIDAPPIEGSLVVNVQQGFEAVTGGVCPATTHRVISPTSVTRYSIPFFQGVNYELTLDTLKVSAAHIVSKIPVSDDAKKRAVDVPSEFLSPLYSSLGEARLRNRILSHPDVGQKWYPDLYEKYRQQTLV</sequence>
<evidence type="ECO:0000259" key="3">
    <source>
        <dbReference type="PROSITE" id="PS51471"/>
    </source>
</evidence>
<dbReference type="InterPro" id="IPR044861">
    <property type="entry name" value="IPNS-like_FE2OG_OXY"/>
</dbReference>
<dbReference type="GO" id="GO:0016491">
    <property type="term" value="F:oxidoreductase activity"/>
    <property type="evidence" value="ECO:0007669"/>
    <property type="project" value="UniProtKB-KW"/>
</dbReference>
<dbReference type="GO" id="GO:0046872">
    <property type="term" value="F:metal ion binding"/>
    <property type="evidence" value="ECO:0007669"/>
    <property type="project" value="UniProtKB-KW"/>
</dbReference>
<dbReference type="Gene3D" id="2.60.120.330">
    <property type="entry name" value="B-lactam Antibiotic, Isopenicillin N Synthase, Chain"/>
    <property type="match status" value="1"/>
</dbReference>
<accession>A0AAJ0BRS1</accession>
<dbReference type="InterPro" id="IPR027443">
    <property type="entry name" value="IPNS-like_sf"/>
</dbReference>
<evidence type="ECO:0000313" key="4">
    <source>
        <dbReference type="EMBL" id="KAK1763045.1"/>
    </source>
</evidence>
<organism evidence="4 5">
    <name type="scientific">Phialemonium atrogriseum</name>
    <dbReference type="NCBI Taxonomy" id="1093897"/>
    <lineage>
        <taxon>Eukaryota</taxon>
        <taxon>Fungi</taxon>
        <taxon>Dikarya</taxon>
        <taxon>Ascomycota</taxon>
        <taxon>Pezizomycotina</taxon>
        <taxon>Sordariomycetes</taxon>
        <taxon>Sordariomycetidae</taxon>
        <taxon>Cephalothecales</taxon>
        <taxon>Cephalothecaceae</taxon>
        <taxon>Phialemonium</taxon>
    </lineage>
</organism>
<dbReference type="AlphaFoldDB" id="A0AAJ0BRS1"/>
<evidence type="ECO:0000313" key="5">
    <source>
        <dbReference type="Proteomes" id="UP001244011"/>
    </source>
</evidence>
<dbReference type="InterPro" id="IPR005123">
    <property type="entry name" value="Oxoglu/Fe-dep_dioxygenase_dom"/>
</dbReference>
<dbReference type="GeneID" id="85308160"/>
<feature type="domain" description="Fe2OG dioxygenase" evidence="3">
    <location>
        <begin position="176"/>
        <end position="282"/>
    </location>
</feature>
<protein>
    <recommendedName>
        <fullName evidence="3">Fe2OG dioxygenase domain-containing protein</fullName>
    </recommendedName>
</protein>
<dbReference type="SUPFAM" id="SSF51197">
    <property type="entry name" value="Clavaminate synthase-like"/>
    <property type="match status" value="1"/>
</dbReference>
<reference evidence="4" key="1">
    <citation type="submission" date="2023-06" db="EMBL/GenBank/DDBJ databases">
        <title>Genome-scale phylogeny and comparative genomics of the fungal order Sordariales.</title>
        <authorList>
            <consortium name="Lawrence Berkeley National Laboratory"/>
            <person name="Hensen N."/>
            <person name="Bonometti L."/>
            <person name="Westerberg I."/>
            <person name="Brannstrom I.O."/>
            <person name="Guillou S."/>
            <person name="Cros-Aarteil S."/>
            <person name="Calhoun S."/>
            <person name="Haridas S."/>
            <person name="Kuo A."/>
            <person name="Mondo S."/>
            <person name="Pangilinan J."/>
            <person name="Riley R."/>
            <person name="Labutti K."/>
            <person name="Andreopoulos B."/>
            <person name="Lipzen A."/>
            <person name="Chen C."/>
            <person name="Yanf M."/>
            <person name="Daum C."/>
            <person name="Ng V."/>
            <person name="Clum A."/>
            <person name="Steindorff A."/>
            <person name="Ohm R."/>
            <person name="Martin F."/>
            <person name="Silar P."/>
            <person name="Natvig D."/>
            <person name="Lalanne C."/>
            <person name="Gautier V."/>
            <person name="Ament-Velasquez S.L."/>
            <person name="Kruys A."/>
            <person name="Hutchinson M.I."/>
            <person name="Powell A.J."/>
            <person name="Barry K."/>
            <person name="Miller A.N."/>
            <person name="Grigoriev I.V."/>
            <person name="Debuchy R."/>
            <person name="Gladieux P."/>
            <person name="Thoren M.H."/>
            <person name="Johannesson H."/>
        </authorList>
    </citation>
    <scope>NUCLEOTIDE SEQUENCE</scope>
    <source>
        <strain evidence="4">8032-3</strain>
    </source>
</reference>
<evidence type="ECO:0000256" key="2">
    <source>
        <dbReference type="RuleBase" id="RU003682"/>
    </source>
</evidence>
<dbReference type="RefSeq" id="XP_060279258.1">
    <property type="nucleotide sequence ID" value="XM_060424973.1"/>
</dbReference>